<dbReference type="AlphaFoldDB" id="A0A9W7PZB9"/>
<name>A0A9W7PZB9_BACCE</name>
<dbReference type="InterPro" id="IPR025017">
    <property type="entry name" value="DUF3954"/>
</dbReference>
<gene>
    <name evidence="1" type="ORF">DX932_32880</name>
</gene>
<dbReference type="Proteomes" id="UP000323321">
    <property type="component" value="Unassembled WGS sequence"/>
</dbReference>
<dbReference type="EMBL" id="QSMZ01000084">
    <property type="protein sequence ID" value="KAA6447161.1"/>
    <property type="molecule type" value="Genomic_DNA"/>
</dbReference>
<proteinExistence type="predicted"/>
<evidence type="ECO:0000313" key="2">
    <source>
        <dbReference type="Proteomes" id="UP000323321"/>
    </source>
</evidence>
<sequence>MQRRTDVNEKRIDIKNNGIYIVEDGKIIFVGPYESGYGQQVLY</sequence>
<protein>
    <submittedName>
        <fullName evidence="1">DUF3954 domain-containing protein</fullName>
    </submittedName>
</protein>
<evidence type="ECO:0000313" key="1">
    <source>
        <dbReference type="EMBL" id="KAA6447161.1"/>
    </source>
</evidence>
<organism evidence="1 2">
    <name type="scientific">Bacillus cereus</name>
    <dbReference type="NCBI Taxonomy" id="1396"/>
    <lineage>
        <taxon>Bacteria</taxon>
        <taxon>Bacillati</taxon>
        <taxon>Bacillota</taxon>
        <taxon>Bacilli</taxon>
        <taxon>Bacillales</taxon>
        <taxon>Bacillaceae</taxon>
        <taxon>Bacillus</taxon>
        <taxon>Bacillus cereus group</taxon>
    </lineage>
</organism>
<accession>A0A9W7PZB9</accession>
<dbReference type="Pfam" id="PF13128">
    <property type="entry name" value="DUF3954"/>
    <property type="match status" value="1"/>
</dbReference>
<reference evidence="1 2" key="1">
    <citation type="submission" date="2018-08" db="EMBL/GenBank/DDBJ databases">
        <title>Bacillus phenotypic plasticity.</title>
        <authorList>
            <person name="Hurtado E."/>
        </authorList>
    </citation>
    <scope>NUCLEOTIDE SEQUENCE [LARGE SCALE GENOMIC DNA]</scope>
    <source>
        <strain evidence="1 2">111b</strain>
    </source>
</reference>
<comment type="caution">
    <text evidence="1">The sequence shown here is derived from an EMBL/GenBank/DDBJ whole genome shotgun (WGS) entry which is preliminary data.</text>
</comment>